<feature type="domain" description="TNase-like" evidence="4">
    <location>
        <begin position="2"/>
        <end position="132"/>
    </location>
</feature>
<dbReference type="InterPro" id="IPR035437">
    <property type="entry name" value="SNase_OB-fold_sf"/>
</dbReference>
<dbReference type="PANTHER" id="PTHR12302">
    <property type="entry name" value="EBNA2 BINDING PROTEIN P100"/>
    <property type="match status" value="1"/>
</dbReference>
<dbReference type="SUPFAM" id="SSF50199">
    <property type="entry name" value="Staphylococcal nuclease"/>
    <property type="match status" value="1"/>
</dbReference>
<dbReference type="GO" id="GO:0016787">
    <property type="term" value="F:hydrolase activity"/>
    <property type="evidence" value="ECO:0007669"/>
    <property type="project" value="UniProtKB-KW"/>
</dbReference>
<dbReference type="Proteomes" id="UP000603434">
    <property type="component" value="Unassembled WGS sequence"/>
</dbReference>
<dbReference type="EMBL" id="JACNJH010000083">
    <property type="protein sequence ID" value="MBC8360338.1"/>
    <property type="molecule type" value="Genomic_DNA"/>
</dbReference>
<dbReference type="Pfam" id="PF00565">
    <property type="entry name" value="SNase"/>
    <property type="match status" value="1"/>
</dbReference>
<dbReference type="SMART" id="SM00318">
    <property type="entry name" value="SNc"/>
    <property type="match status" value="1"/>
</dbReference>
<evidence type="ECO:0000256" key="2">
    <source>
        <dbReference type="ARBA" id="ARBA00022759"/>
    </source>
</evidence>
<evidence type="ECO:0000313" key="6">
    <source>
        <dbReference type="Proteomes" id="UP000603434"/>
    </source>
</evidence>
<gene>
    <name evidence="5" type="ORF">H8E23_02920</name>
</gene>
<proteinExistence type="predicted"/>
<evidence type="ECO:0000256" key="1">
    <source>
        <dbReference type="ARBA" id="ARBA00022722"/>
    </source>
</evidence>
<reference evidence="5 6" key="1">
    <citation type="submission" date="2020-08" db="EMBL/GenBank/DDBJ databases">
        <title>Bridging the membrane lipid divide: bacteria of the FCB group superphylum have the potential to synthesize archaeal ether lipids.</title>
        <authorList>
            <person name="Villanueva L."/>
            <person name="Von Meijenfeldt F.A.B."/>
            <person name="Westbye A.B."/>
            <person name="Yadav S."/>
            <person name="Hopmans E.C."/>
            <person name="Dutilh B.E."/>
            <person name="Sinninghe Damste J.S."/>
        </authorList>
    </citation>
    <scope>NUCLEOTIDE SEQUENCE [LARGE SCALE GENOMIC DNA]</scope>
    <source>
        <strain evidence="5">NIOZ-UU30</strain>
    </source>
</reference>
<keyword evidence="1" id="KW-0540">Nuclease</keyword>
<evidence type="ECO:0000313" key="5">
    <source>
        <dbReference type="EMBL" id="MBC8360338.1"/>
    </source>
</evidence>
<sequence length="148" mass="16668">MAAGQFKVIRIHAGDTVTAYGQDIEIIVTLLGIDAPESSMKYGQPAQPYSKQAKEFLSELILNKDVEIKGYGLDPFNRILGVIYVNGVNVNLEMLKAGFAEVYRGRSAGNDIMPYRRAEAEAREAKRGIWSLGKYYVSPKDWRRKHEQ</sequence>
<dbReference type="InterPro" id="IPR016071">
    <property type="entry name" value="Staphylococal_nuclease_OB-fold"/>
</dbReference>
<name>A0A8J6TL82_9BACT</name>
<dbReference type="PROSITE" id="PS50830">
    <property type="entry name" value="TNASE_3"/>
    <property type="match status" value="1"/>
</dbReference>
<dbReference type="AlphaFoldDB" id="A0A8J6TL82"/>
<dbReference type="Gene3D" id="2.40.50.90">
    <property type="match status" value="1"/>
</dbReference>
<dbReference type="GO" id="GO:0004519">
    <property type="term" value="F:endonuclease activity"/>
    <property type="evidence" value="ECO:0007669"/>
    <property type="project" value="UniProtKB-KW"/>
</dbReference>
<comment type="caution">
    <text evidence="5">The sequence shown here is derived from an EMBL/GenBank/DDBJ whole genome shotgun (WGS) entry which is preliminary data.</text>
</comment>
<protein>
    <submittedName>
        <fullName evidence="5">Thermonuclease family protein</fullName>
    </submittedName>
</protein>
<organism evidence="5 6">
    <name type="scientific">Candidatus Desulfatibia profunda</name>
    <dbReference type="NCBI Taxonomy" id="2841695"/>
    <lineage>
        <taxon>Bacteria</taxon>
        <taxon>Pseudomonadati</taxon>
        <taxon>Thermodesulfobacteriota</taxon>
        <taxon>Desulfobacteria</taxon>
        <taxon>Desulfobacterales</taxon>
        <taxon>Desulfobacterales incertae sedis</taxon>
        <taxon>Candidatus Desulfatibia</taxon>
    </lineage>
</organism>
<keyword evidence="3" id="KW-0378">Hydrolase</keyword>
<evidence type="ECO:0000259" key="4">
    <source>
        <dbReference type="PROSITE" id="PS50830"/>
    </source>
</evidence>
<evidence type="ECO:0000256" key="3">
    <source>
        <dbReference type="ARBA" id="ARBA00022801"/>
    </source>
</evidence>
<accession>A0A8J6TL82</accession>
<keyword evidence="2" id="KW-0255">Endonuclease</keyword>
<dbReference type="PANTHER" id="PTHR12302:SF3">
    <property type="entry name" value="SERINE_THREONINE-PROTEIN KINASE 31"/>
    <property type="match status" value="1"/>
</dbReference>